<evidence type="ECO:0008006" key="4">
    <source>
        <dbReference type="Google" id="ProtNLM"/>
    </source>
</evidence>
<evidence type="ECO:0000256" key="1">
    <source>
        <dbReference type="SAM" id="Coils"/>
    </source>
</evidence>
<dbReference type="AlphaFoldDB" id="A0A2T2NCZ5"/>
<dbReference type="Proteomes" id="UP000240883">
    <property type="component" value="Unassembled WGS sequence"/>
</dbReference>
<dbReference type="OrthoDB" id="3200163at2759"/>
<proteinExistence type="predicted"/>
<sequence length="347" mass="39206">MAEVLGIISGSIAIGQALSATRLTVVKLRQLRSELHHLPDEIEELIEQIEFIGLSLEISEGALREQRLLGASPNLRQHDANHRIITRCHRVLEDLGSLADRTKDSMCSRSVKGRVKAMLQKDDLERLRARLEQAIQALTLSQSICTGLAVSKMGSRLASMDRHMTLGLTQIGDSVHSMETKMVLIESSNNENSKETPSISQATSVDAISSSHQRLQMPWVSPSRFGQIRYERKPGFFEARVVLPGWVTQFAWDLQVRRAAQGWNVWFEPFLHDPTESQIEFLIEQDRANELDYLYRRGRMNPEAGYPGSIFLSTVNAPSIDVALMFQNHFGRDIWPSLSLWSAFIKL</sequence>
<accession>A0A2T2NCZ5</accession>
<name>A0A2T2NCZ5_CORCC</name>
<protein>
    <recommendedName>
        <fullName evidence="4">Fungal N-terminal domain-containing protein</fullName>
    </recommendedName>
</protein>
<evidence type="ECO:0000313" key="3">
    <source>
        <dbReference type="Proteomes" id="UP000240883"/>
    </source>
</evidence>
<evidence type="ECO:0000313" key="2">
    <source>
        <dbReference type="EMBL" id="PSN63303.1"/>
    </source>
</evidence>
<keyword evidence="1" id="KW-0175">Coiled coil</keyword>
<feature type="coiled-coil region" evidence="1">
    <location>
        <begin position="114"/>
        <end position="141"/>
    </location>
</feature>
<dbReference type="EMBL" id="KZ678140">
    <property type="protein sequence ID" value="PSN63303.1"/>
    <property type="molecule type" value="Genomic_DNA"/>
</dbReference>
<gene>
    <name evidence="2" type="ORF">BS50DRAFT_109294</name>
</gene>
<organism evidence="2 3">
    <name type="scientific">Corynespora cassiicola Philippines</name>
    <dbReference type="NCBI Taxonomy" id="1448308"/>
    <lineage>
        <taxon>Eukaryota</taxon>
        <taxon>Fungi</taxon>
        <taxon>Dikarya</taxon>
        <taxon>Ascomycota</taxon>
        <taxon>Pezizomycotina</taxon>
        <taxon>Dothideomycetes</taxon>
        <taxon>Pleosporomycetidae</taxon>
        <taxon>Pleosporales</taxon>
        <taxon>Corynesporascaceae</taxon>
        <taxon>Corynespora</taxon>
    </lineage>
</organism>
<keyword evidence="3" id="KW-1185">Reference proteome</keyword>
<dbReference type="STRING" id="1448308.A0A2T2NCZ5"/>
<reference evidence="2 3" key="1">
    <citation type="journal article" date="2018" name="Front. Microbiol.">
        <title>Genome-Wide Analysis of Corynespora cassiicola Leaf Fall Disease Putative Effectors.</title>
        <authorList>
            <person name="Lopez D."/>
            <person name="Ribeiro S."/>
            <person name="Label P."/>
            <person name="Fumanal B."/>
            <person name="Venisse J.S."/>
            <person name="Kohler A."/>
            <person name="de Oliveira R.R."/>
            <person name="Labutti K."/>
            <person name="Lipzen A."/>
            <person name="Lail K."/>
            <person name="Bauer D."/>
            <person name="Ohm R.A."/>
            <person name="Barry K.W."/>
            <person name="Spatafora J."/>
            <person name="Grigoriev I.V."/>
            <person name="Martin F.M."/>
            <person name="Pujade-Renaud V."/>
        </authorList>
    </citation>
    <scope>NUCLEOTIDE SEQUENCE [LARGE SCALE GENOMIC DNA]</scope>
    <source>
        <strain evidence="2 3">Philippines</strain>
    </source>
</reference>